<dbReference type="SUPFAM" id="SSF51735">
    <property type="entry name" value="NAD(P)-binding Rossmann-fold domains"/>
    <property type="match status" value="1"/>
</dbReference>
<dbReference type="InterPro" id="IPR053444">
    <property type="entry name" value="Pyr2C_reductase-like"/>
</dbReference>
<accession>A0A158IAK8</accession>
<dbReference type="NCBIfam" id="NF005603">
    <property type="entry name" value="PRK07340.1"/>
    <property type="match status" value="1"/>
</dbReference>
<organism evidence="1 2">
    <name type="scientific">Caballeronia sordidicola</name>
    <name type="common">Burkholderia sordidicola</name>
    <dbReference type="NCBI Taxonomy" id="196367"/>
    <lineage>
        <taxon>Bacteria</taxon>
        <taxon>Pseudomonadati</taxon>
        <taxon>Pseudomonadota</taxon>
        <taxon>Betaproteobacteria</taxon>
        <taxon>Burkholderiales</taxon>
        <taxon>Burkholderiaceae</taxon>
        <taxon>Caballeronia</taxon>
    </lineage>
</organism>
<dbReference type="AlphaFoldDB" id="A0A158IAK8"/>
<sequence>MNMIESFDEQQTAALLPYVELVDALSVAVTEYGAGKIVSPERLVVSLQANGVMLSMPASAADLAIHKLVNVCPGNGAKGLPTIHGQVTAYDSITGQALFTLDGPTVTGRRTAGISALGIRRLARSVKSILLIGTGKQASNHAEAFAALFPEATLYVKGSSLQSAQRFAATREGMVALDNDIVPDDVDVVVTLTTSRTPVYRDAARVARLVVGVGAFTPDGAEIASPIVHASAVVVDDPAGAKHEAGDLIQAGVDWTAVDALAAVIDGTWGRPSDRPVLFKSVGCAAWDLAAARLARKRLSNV</sequence>
<dbReference type="PANTHER" id="PTHR13812">
    <property type="entry name" value="KETIMINE REDUCTASE MU-CRYSTALLIN"/>
    <property type="match status" value="1"/>
</dbReference>
<dbReference type="OrthoDB" id="5293744at2"/>
<evidence type="ECO:0000313" key="2">
    <source>
        <dbReference type="Proteomes" id="UP000054893"/>
    </source>
</evidence>
<dbReference type="InterPro" id="IPR036291">
    <property type="entry name" value="NAD(P)-bd_dom_sf"/>
</dbReference>
<protein>
    <submittedName>
        <fullName evidence="1">Ornithine cyclodeaminase</fullName>
    </submittedName>
</protein>
<dbReference type="PANTHER" id="PTHR13812:SF19">
    <property type="entry name" value="KETIMINE REDUCTASE MU-CRYSTALLIN"/>
    <property type="match status" value="1"/>
</dbReference>
<dbReference type="Gene3D" id="3.30.1780.10">
    <property type="entry name" value="ornithine cyclodeaminase, domain 1"/>
    <property type="match status" value="1"/>
</dbReference>
<dbReference type="EMBL" id="FCOC02000031">
    <property type="protein sequence ID" value="SAL53497.1"/>
    <property type="molecule type" value="Genomic_DNA"/>
</dbReference>
<dbReference type="Gene3D" id="3.40.50.720">
    <property type="entry name" value="NAD(P)-binding Rossmann-like Domain"/>
    <property type="match status" value="1"/>
</dbReference>
<gene>
    <name evidence="1" type="ORF">AWB64_05838</name>
</gene>
<dbReference type="InterPro" id="IPR003462">
    <property type="entry name" value="ODC_Mu_crystall"/>
</dbReference>
<proteinExistence type="predicted"/>
<name>A0A158IAK8_CABSO</name>
<dbReference type="PIRSF" id="PIRSF001439">
    <property type="entry name" value="CryM"/>
    <property type="match status" value="1"/>
</dbReference>
<dbReference type="InterPro" id="IPR023401">
    <property type="entry name" value="ODC_N"/>
</dbReference>
<dbReference type="Proteomes" id="UP000054893">
    <property type="component" value="Unassembled WGS sequence"/>
</dbReference>
<dbReference type="NCBIfam" id="NF045512">
    <property type="entry name" value="PyrPipCarbRedLhpI"/>
    <property type="match status" value="1"/>
</dbReference>
<dbReference type="GO" id="GO:0005737">
    <property type="term" value="C:cytoplasm"/>
    <property type="evidence" value="ECO:0007669"/>
    <property type="project" value="TreeGrafter"/>
</dbReference>
<evidence type="ECO:0000313" key="1">
    <source>
        <dbReference type="EMBL" id="SAL53497.1"/>
    </source>
</evidence>
<dbReference type="Pfam" id="PF02423">
    <property type="entry name" value="OCD_Mu_crystall"/>
    <property type="match status" value="1"/>
</dbReference>
<reference evidence="1 2" key="1">
    <citation type="submission" date="2016-01" db="EMBL/GenBank/DDBJ databases">
        <authorList>
            <person name="Oliw E.H."/>
        </authorList>
    </citation>
    <scope>NUCLEOTIDE SEQUENCE [LARGE SCALE GENOMIC DNA]</scope>
    <source>
        <strain evidence="1">LMG 22029</strain>
    </source>
</reference>